<keyword evidence="2 6" id="KW-0812">Transmembrane</keyword>
<feature type="domain" description="Major facilitator superfamily (MFS) profile" evidence="7">
    <location>
        <begin position="25"/>
        <end position="484"/>
    </location>
</feature>
<feature type="transmembrane region" description="Helical" evidence="6">
    <location>
        <begin position="244"/>
        <end position="265"/>
    </location>
</feature>
<comment type="caution">
    <text evidence="8">The sequence shown here is derived from an EMBL/GenBank/DDBJ whole genome shotgun (WGS) entry which is preliminary data.</text>
</comment>
<dbReference type="InterPro" id="IPR036259">
    <property type="entry name" value="MFS_trans_sf"/>
</dbReference>
<dbReference type="InterPro" id="IPR020846">
    <property type="entry name" value="MFS_dom"/>
</dbReference>
<evidence type="ECO:0000256" key="1">
    <source>
        <dbReference type="ARBA" id="ARBA00004651"/>
    </source>
</evidence>
<evidence type="ECO:0000256" key="2">
    <source>
        <dbReference type="ARBA" id="ARBA00022692"/>
    </source>
</evidence>
<feature type="transmembrane region" description="Helical" evidence="6">
    <location>
        <begin position="63"/>
        <end position="84"/>
    </location>
</feature>
<keyword evidence="3 6" id="KW-1133">Transmembrane helix</keyword>
<feature type="transmembrane region" description="Helical" evidence="6">
    <location>
        <begin position="116"/>
        <end position="137"/>
    </location>
</feature>
<accession>A0ABU2MM95</accession>
<feature type="transmembrane region" description="Helical" evidence="6">
    <location>
        <begin position="383"/>
        <end position="402"/>
    </location>
</feature>
<dbReference type="Proteomes" id="UP001183246">
    <property type="component" value="Unassembled WGS sequence"/>
</dbReference>
<sequence>MTTTSTLPAAGRDTGGGSPRRAGWLLAIVLTGQFMALLDIFIVNVAAPTVQADLAASGGELQLIIAGYTIAYAVLLITGARLGGRYGHGRLFLAGLVVFTAASLACGLAVNSGQLIAFRFGQGIGSALMLPQVLSLIQRTFHGTARARALTIFAAVLATGAAAGQIVGGVLIEANLFDWGWRPVFLVNVPIGALLLAVGLRVVPLDRPGGAERARGLDLPGLAVLTAAVLALTVPLVVGQEEDWPLWCWLSLAAGAVLVALFAWYESRLARRGGTPLISPRVLRSPGMTAAASRIFLAMAVNGGILFVLSLHLQGAEEAEGLGHGALRTGLMFIPTAVGFGATSLLWRRIPARRHGALAPAGFVLSAAAMLWMGLLLRDGGSGGPALLVAFALNGCALALAYSPTLTRSLALVAPADAADASGVTAMMTQLGMLVGVAALGTLFLNRAESELSTAEGVWAAMLGLAATALAGATAGVVGRARAR</sequence>
<dbReference type="Gene3D" id="1.20.1250.20">
    <property type="entry name" value="MFS general substrate transporter like domains"/>
    <property type="match status" value="1"/>
</dbReference>
<evidence type="ECO:0000313" key="8">
    <source>
        <dbReference type="EMBL" id="MDT0342724.1"/>
    </source>
</evidence>
<comment type="subcellular location">
    <subcellularLocation>
        <location evidence="1">Cell membrane</location>
        <topology evidence="1">Multi-pass membrane protein</topology>
    </subcellularLocation>
</comment>
<keyword evidence="4 6" id="KW-0472">Membrane</keyword>
<keyword evidence="9" id="KW-1185">Reference proteome</keyword>
<feature type="transmembrane region" description="Helical" evidence="6">
    <location>
        <begin position="358"/>
        <end position="377"/>
    </location>
</feature>
<evidence type="ECO:0000259" key="7">
    <source>
        <dbReference type="PROSITE" id="PS50850"/>
    </source>
</evidence>
<organism evidence="8 9">
    <name type="scientific">Streptomyces litchfieldiae</name>
    <dbReference type="NCBI Taxonomy" id="3075543"/>
    <lineage>
        <taxon>Bacteria</taxon>
        <taxon>Bacillati</taxon>
        <taxon>Actinomycetota</taxon>
        <taxon>Actinomycetes</taxon>
        <taxon>Kitasatosporales</taxon>
        <taxon>Streptomycetaceae</taxon>
        <taxon>Streptomyces</taxon>
    </lineage>
</organism>
<dbReference type="PRINTS" id="PR01036">
    <property type="entry name" value="TCRTETB"/>
</dbReference>
<dbReference type="Gene3D" id="1.20.1720.10">
    <property type="entry name" value="Multidrug resistance protein D"/>
    <property type="match status" value="1"/>
</dbReference>
<evidence type="ECO:0000313" key="9">
    <source>
        <dbReference type="Proteomes" id="UP001183246"/>
    </source>
</evidence>
<evidence type="ECO:0000256" key="5">
    <source>
        <dbReference type="ARBA" id="ARBA00023251"/>
    </source>
</evidence>
<feature type="transmembrane region" description="Helical" evidence="6">
    <location>
        <begin position="149"/>
        <end position="172"/>
    </location>
</feature>
<evidence type="ECO:0000256" key="6">
    <source>
        <dbReference type="SAM" id="Phobius"/>
    </source>
</evidence>
<dbReference type="CDD" id="cd17321">
    <property type="entry name" value="MFS_MMR_MDR_like"/>
    <property type="match status" value="1"/>
</dbReference>
<reference evidence="9" key="1">
    <citation type="submission" date="2023-07" db="EMBL/GenBank/DDBJ databases">
        <title>30 novel species of actinomycetes from the DSMZ collection.</title>
        <authorList>
            <person name="Nouioui I."/>
        </authorList>
    </citation>
    <scope>NUCLEOTIDE SEQUENCE [LARGE SCALE GENOMIC DNA]</scope>
    <source>
        <strain evidence="9">DSM 44938</strain>
    </source>
</reference>
<keyword evidence="5" id="KW-0046">Antibiotic resistance</keyword>
<feature type="transmembrane region" description="Helical" evidence="6">
    <location>
        <begin position="457"/>
        <end position="478"/>
    </location>
</feature>
<proteinExistence type="predicted"/>
<dbReference type="SUPFAM" id="SSF103473">
    <property type="entry name" value="MFS general substrate transporter"/>
    <property type="match status" value="2"/>
</dbReference>
<dbReference type="RefSeq" id="WP_311703867.1">
    <property type="nucleotide sequence ID" value="NZ_JAVREL010000004.1"/>
</dbReference>
<protein>
    <submittedName>
        <fullName evidence="8">MFS transporter</fullName>
    </submittedName>
</protein>
<evidence type="ECO:0000256" key="4">
    <source>
        <dbReference type="ARBA" id="ARBA00023136"/>
    </source>
</evidence>
<dbReference type="InterPro" id="IPR011701">
    <property type="entry name" value="MFS"/>
</dbReference>
<feature type="transmembrane region" description="Helical" evidence="6">
    <location>
        <begin position="325"/>
        <end position="346"/>
    </location>
</feature>
<feature type="transmembrane region" description="Helical" evidence="6">
    <location>
        <begin position="184"/>
        <end position="204"/>
    </location>
</feature>
<feature type="transmembrane region" description="Helical" evidence="6">
    <location>
        <begin position="22"/>
        <end position="43"/>
    </location>
</feature>
<dbReference type="Pfam" id="PF07690">
    <property type="entry name" value="MFS_1"/>
    <property type="match status" value="1"/>
</dbReference>
<evidence type="ECO:0000256" key="3">
    <source>
        <dbReference type="ARBA" id="ARBA00022989"/>
    </source>
</evidence>
<feature type="transmembrane region" description="Helical" evidence="6">
    <location>
        <begin position="291"/>
        <end position="313"/>
    </location>
</feature>
<gene>
    <name evidence="8" type="ORF">RM590_08825</name>
</gene>
<dbReference type="PROSITE" id="PS50850">
    <property type="entry name" value="MFS"/>
    <property type="match status" value="1"/>
</dbReference>
<dbReference type="PANTHER" id="PTHR42718">
    <property type="entry name" value="MAJOR FACILITATOR SUPERFAMILY MULTIDRUG TRANSPORTER MFSC"/>
    <property type="match status" value="1"/>
</dbReference>
<dbReference type="PANTHER" id="PTHR42718:SF39">
    <property type="entry name" value="ACTINORHODIN TRANSPORTER-RELATED"/>
    <property type="match status" value="1"/>
</dbReference>
<name>A0ABU2MM95_9ACTN</name>
<feature type="transmembrane region" description="Helical" evidence="6">
    <location>
        <begin position="423"/>
        <end position="445"/>
    </location>
</feature>
<dbReference type="EMBL" id="JAVREL010000004">
    <property type="protein sequence ID" value="MDT0342724.1"/>
    <property type="molecule type" value="Genomic_DNA"/>
</dbReference>
<feature type="transmembrane region" description="Helical" evidence="6">
    <location>
        <begin position="91"/>
        <end position="110"/>
    </location>
</feature>
<feature type="transmembrane region" description="Helical" evidence="6">
    <location>
        <begin position="216"/>
        <end position="238"/>
    </location>
</feature>